<protein>
    <submittedName>
        <fullName evidence="2">Uncharacterized protein</fullName>
    </submittedName>
</protein>
<dbReference type="OrthoDB" id="2570580at2759"/>
<feature type="compositionally biased region" description="Low complexity" evidence="1">
    <location>
        <begin position="304"/>
        <end position="323"/>
    </location>
</feature>
<evidence type="ECO:0000256" key="1">
    <source>
        <dbReference type="SAM" id="MobiDB-lite"/>
    </source>
</evidence>
<feature type="compositionally biased region" description="Acidic residues" evidence="1">
    <location>
        <begin position="74"/>
        <end position="90"/>
    </location>
</feature>
<evidence type="ECO:0000313" key="3">
    <source>
        <dbReference type="Proteomes" id="UP000053989"/>
    </source>
</evidence>
<name>A0A0C3E020_9AGAM</name>
<dbReference type="Gene3D" id="2.40.50.140">
    <property type="entry name" value="Nucleic acid-binding proteins"/>
    <property type="match status" value="1"/>
</dbReference>
<feature type="region of interest" description="Disordered" evidence="1">
    <location>
        <begin position="294"/>
        <end position="329"/>
    </location>
</feature>
<dbReference type="HOGENOM" id="CLU_069053_0_0_1"/>
<dbReference type="SUPFAM" id="SSF50249">
    <property type="entry name" value="Nucleic acid-binding proteins"/>
    <property type="match status" value="1"/>
</dbReference>
<keyword evidence="3" id="KW-1185">Reference proteome</keyword>
<dbReference type="EMBL" id="KN822047">
    <property type="protein sequence ID" value="KIM61844.1"/>
    <property type="molecule type" value="Genomic_DNA"/>
</dbReference>
<sequence>MVHYRVFLGAPSAADIGTDPSSYTWKTTESMSTSPLQPSFSQHNPSVVYPPATLDAASRRISLLYQDVIFRDTDEEEQDDDGPEYNETQDCDGQLPERTSTFITWPPTPAAVQSKPTTDQNNNNNMNMTGLPSFLLPSQSQPPRGTYETQETVSYAYSDEDASTIGRFPNFQFSLHAVTSLSSLCNASKPLSNRDSYPRQLGAGGSRKVNILVAVLEVEGPDTIKVKKGLDAGKEVSILKMILGDEEGCVCRLTAWRDTAELWGGYGSGPDPPPAMKRGDVVHFENISATISTPDVRSRPVQGTTSASAFTPTPTLTLTASPAMRPPPRAQLCYRTLPSTRTDARLRPDLRLGQSDAAVRRVGGLVKWFEGVSGIGGS</sequence>
<dbReference type="AlphaFoldDB" id="A0A0C3E020"/>
<proteinExistence type="predicted"/>
<feature type="region of interest" description="Disordered" evidence="1">
    <location>
        <begin position="74"/>
        <end position="128"/>
    </location>
</feature>
<evidence type="ECO:0000313" key="2">
    <source>
        <dbReference type="EMBL" id="KIM61844.1"/>
    </source>
</evidence>
<organism evidence="2 3">
    <name type="scientific">Scleroderma citrinum Foug A</name>
    <dbReference type="NCBI Taxonomy" id="1036808"/>
    <lineage>
        <taxon>Eukaryota</taxon>
        <taxon>Fungi</taxon>
        <taxon>Dikarya</taxon>
        <taxon>Basidiomycota</taxon>
        <taxon>Agaricomycotina</taxon>
        <taxon>Agaricomycetes</taxon>
        <taxon>Agaricomycetidae</taxon>
        <taxon>Boletales</taxon>
        <taxon>Sclerodermatineae</taxon>
        <taxon>Sclerodermataceae</taxon>
        <taxon>Scleroderma</taxon>
    </lineage>
</organism>
<dbReference type="Proteomes" id="UP000053989">
    <property type="component" value="Unassembled WGS sequence"/>
</dbReference>
<dbReference type="InterPro" id="IPR012340">
    <property type="entry name" value="NA-bd_OB-fold"/>
</dbReference>
<dbReference type="InParanoid" id="A0A0C3E020"/>
<accession>A0A0C3E020</accession>
<dbReference type="STRING" id="1036808.A0A0C3E020"/>
<gene>
    <name evidence="2" type="ORF">SCLCIDRAFT_25516</name>
</gene>
<reference evidence="3" key="2">
    <citation type="submission" date="2015-01" db="EMBL/GenBank/DDBJ databases">
        <title>Evolutionary Origins and Diversification of the Mycorrhizal Mutualists.</title>
        <authorList>
            <consortium name="DOE Joint Genome Institute"/>
            <consortium name="Mycorrhizal Genomics Consortium"/>
            <person name="Kohler A."/>
            <person name="Kuo A."/>
            <person name="Nagy L.G."/>
            <person name="Floudas D."/>
            <person name="Copeland A."/>
            <person name="Barry K.W."/>
            <person name="Cichocki N."/>
            <person name="Veneault-Fourrey C."/>
            <person name="LaButti K."/>
            <person name="Lindquist E.A."/>
            <person name="Lipzen A."/>
            <person name="Lundell T."/>
            <person name="Morin E."/>
            <person name="Murat C."/>
            <person name="Riley R."/>
            <person name="Ohm R."/>
            <person name="Sun H."/>
            <person name="Tunlid A."/>
            <person name="Henrissat B."/>
            <person name="Grigoriev I.V."/>
            <person name="Hibbett D.S."/>
            <person name="Martin F."/>
        </authorList>
    </citation>
    <scope>NUCLEOTIDE SEQUENCE [LARGE SCALE GENOMIC DNA]</scope>
    <source>
        <strain evidence="3">Foug A</strain>
    </source>
</reference>
<reference evidence="2 3" key="1">
    <citation type="submission" date="2014-04" db="EMBL/GenBank/DDBJ databases">
        <authorList>
            <consortium name="DOE Joint Genome Institute"/>
            <person name="Kuo A."/>
            <person name="Kohler A."/>
            <person name="Nagy L.G."/>
            <person name="Floudas D."/>
            <person name="Copeland A."/>
            <person name="Barry K.W."/>
            <person name="Cichocki N."/>
            <person name="Veneault-Fourrey C."/>
            <person name="LaButti K."/>
            <person name="Lindquist E.A."/>
            <person name="Lipzen A."/>
            <person name="Lundell T."/>
            <person name="Morin E."/>
            <person name="Murat C."/>
            <person name="Sun H."/>
            <person name="Tunlid A."/>
            <person name="Henrissat B."/>
            <person name="Grigoriev I.V."/>
            <person name="Hibbett D.S."/>
            <person name="Martin F."/>
            <person name="Nordberg H.P."/>
            <person name="Cantor M.N."/>
            <person name="Hua S.X."/>
        </authorList>
    </citation>
    <scope>NUCLEOTIDE SEQUENCE [LARGE SCALE GENOMIC DNA]</scope>
    <source>
        <strain evidence="2 3">Foug A</strain>
    </source>
</reference>